<evidence type="ECO:0000313" key="2">
    <source>
        <dbReference type="EMBL" id="OMP00728.1"/>
    </source>
</evidence>
<organism evidence="2 3">
    <name type="scientific">Corchorus olitorius</name>
    <dbReference type="NCBI Taxonomy" id="93759"/>
    <lineage>
        <taxon>Eukaryota</taxon>
        <taxon>Viridiplantae</taxon>
        <taxon>Streptophyta</taxon>
        <taxon>Embryophyta</taxon>
        <taxon>Tracheophyta</taxon>
        <taxon>Spermatophyta</taxon>
        <taxon>Magnoliopsida</taxon>
        <taxon>eudicotyledons</taxon>
        <taxon>Gunneridae</taxon>
        <taxon>Pentapetalae</taxon>
        <taxon>rosids</taxon>
        <taxon>malvids</taxon>
        <taxon>Malvales</taxon>
        <taxon>Malvaceae</taxon>
        <taxon>Grewioideae</taxon>
        <taxon>Apeibeae</taxon>
        <taxon>Corchorus</taxon>
    </lineage>
</organism>
<comment type="caution">
    <text evidence="2">The sequence shown here is derived from an EMBL/GenBank/DDBJ whole genome shotgun (WGS) entry which is preliminary data.</text>
</comment>
<sequence length="60" mass="6685">MASFNAPFTNLLLNCGSNVVEELSFECTRRRSTEPSSSSSFSAVEESCSPNPKRRKKVDR</sequence>
<accession>A0A1R3K172</accession>
<gene>
    <name evidence="2" type="ORF">COLO4_12418</name>
</gene>
<dbReference type="AlphaFoldDB" id="A0A1R3K172"/>
<keyword evidence="3" id="KW-1185">Reference proteome</keyword>
<evidence type="ECO:0000313" key="3">
    <source>
        <dbReference type="Proteomes" id="UP000187203"/>
    </source>
</evidence>
<name>A0A1R3K172_9ROSI</name>
<proteinExistence type="predicted"/>
<feature type="region of interest" description="Disordered" evidence="1">
    <location>
        <begin position="30"/>
        <end position="60"/>
    </location>
</feature>
<feature type="compositionally biased region" description="Low complexity" evidence="1">
    <location>
        <begin position="34"/>
        <end position="49"/>
    </location>
</feature>
<protein>
    <submittedName>
        <fullName evidence="2">Uncharacterized protein</fullName>
    </submittedName>
</protein>
<reference evidence="3" key="1">
    <citation type="submission" date="2013-09" db="EMBL/GenBank/DDBJ databases">
        <title>Corchorus olitorius genome sequencing.</title>
        <authorList>
            <person name="Alam M."/>
            <person name="Haque M.S."/>
            <person name="Islam M.S."/>
            <person name="Emdad E.M."/>
            <person name="Islam M.M."/>
            <person name="Ahmed B."/>
            <person name="Halim A."/>
            <person name="Hossen Q.M.M."/>
            <person name="Hossain M.Z."/>
            <person name="Ahmed R."/>
            <person name="Khan M.M."/>
            <person name="Islam R."/>
            <person name="Rashid M.M."/>
            <person name="Khan S.A."/>
            <person name="Rahman M.S."/>
            <person name="Alam M."/>
            <person name="Yahiya A.S."/>
            <person name="Khan M.S."/>
            <person name="Azam M.S."/>
            <person name="Haque T."/>
            <person name="Lashkar M.Z.H."/>
            <person name="Akhand A.I."/>
            <person name="Morshed G."/>
            <person name="Roy S."/>
            <person name="Uddin K.S."/>
            <person name="Rabeya T."/>
            <person name="Hossain A.S."/>
            <person name="Chowdhury A."/>
            <person name="Snigdha A.R."/>
            <person name="Mortoza M.S."/>
            <person name="Matin S.A."/>
            <person name="Hoque S.M.E."/>
            <person name="Islam M.K."/>
            <person name="Roy D.K."/>
            <person name="Haider R."/>
            <person name="Moosa M.M."/>
            <person name="Elias S.M."/>
            <person name="Hasan A.M."/>
            <person name="Jahan S."/>
            <person name="Shafiuddin M."/>
            <person name="Mahmood N."/>
            <person name="Shommy N.S."/>
        </authorList>
    </citation>
    <scope>NUCLEOTIDE SEQUENCE [LARGE SCALE GENOMIC DNA]</scope>
    <source>
        <strain evidence="3">cv. O-4</strain>
    </source>
</reference>
<dbReference type="Proteomes" id="UP000187203">
    <property type="component" value="Unassembled WGS sequence"/>
</dbReference>
<evidence type="ECO:0000256" key="1">
    <source>
        <dbReference type="SAM" id="MobiDB-lite"/>
    </source>
</evidence>
<dbReference type="EMBL" id="AWUE01014917">
    <property type="protein sequence ID" value="OMP00728.1"/>
    <property type="molecule type" value="Genomic_DNA"/>
</dbReference>